<dbReference type="InterPro" id="IPR000938">
    <property type="entry name" value="CAP-Gly_domain"/>
</dbReference>
<dbReference type="GO" id="GO:0031122">
    <property type="term" value="P:cytoplasmic microtubule organization"/>
    <property type="evidence" value="ECO:0007669"/>
    <property type="project" value="TreeGrafter"/>
</dbReference>
<dbReference type="GO" id="GO:0043014">
    <property type="term" value="F:alpha-tubulin binding"/>
    <property type="evidence" value="ECO:0007669"/>
    <property type="project" value="InterPro"/>
</dbReference>
<reference evidence="6 7" key="1">
    <citation type="submission" date="2014-04" db="EMBL/GenBank/DDBJ databases">
        <authorList>
            <consortium name="DOE Joint Genome Institute"/>
            <person name="Kuo A."/>
            <person name="Tarkka M."/>
            <person name="Buscot F."/>
            <person name="Kohler A."/>
            <person name="Nagy L.G."/>
            <person name="Floudas D."/>
            <person name="Copeland A."/>
            <person name="Barry K.W."/>
            <person name="Cichocki N."/>
            <person name="Veneault-Fourrey C."/>
            <person name="LaButti K."/>
            <person name="Lindquist E.A."/>
            <person name="Lipzen A."/>
            <person name="Lundell T."/>
            <person name="Morin E."/>
            <person name="Murat C."/>
            <person name="Sun H."/>
            <person name="Tunlid A."/>
            <person name="Henrissat B."/>
            <person name="Grigoriev I.V."/>
            <person name="Hibbett D.S."/>
            <person name="Martin F."/>
            <person name="Nordberg H.P."/>
            <person name="Cantor M.N."/>
            <person name="Hua S.X."/>
        </authorList>
    </citation>
    <scope>NUCLEOTIDE SEQUENCE [LARGE SCALE GENOMIC DNA]</scope>
    <source>
        <strain evidence="6 7">F 1598</strain>
    </source>
</reference>
<dbReference type="InterPro" id="IPR029071">
    <property type="entry name" value="Ubiquitin-like_domsf"/>
</dbReference>
<dbReference type="HOGENOM" id="CLU_067577_2_0_1"/>
<dbReference type="GO" id="GO:0035371">
    <property type="term" value="C:microtubule plus-end"/>
    <property type="evidence" value="ECO:0007669"/>
    <property type="project" value="TreeGrafter"/>
</dbReference>
<evidence type="ECO:0000256" key="1">
    <source>
        <dbReference type="ARBA" id="ARBA00004496"/>
    </source>
</evidence>
<dbReference type="PANTHER" id="PTHR18916">
    <property type="entry name" value="DYNACTIN 1-RELATED MICROTUBULE-BINDING"/>
    <property type="match status" value="1"/>
</dbReference>
<dbReference type="PROSITE" id="PS50245">
    <property type="entry name" value="CAP_GLY_2"/>
    <property type="match status" value="1"/>
</dbReference>
<evidence type="ECO:0000256" key="4">
    <source>
        <dbReference type="ARBA" id="ARBA00025779"/>
    </source>
</evidence>
<dbReference type="FunFam" id="2.30.30.190:FF:000013">
    <property type="entry name" value="Tubulin-folding cofactor B"/>
    <property type="match status" value="1"/>
</dbReference>
<dbReference type="GO" id="GO:0005829">
    <property type="term" value="C:cytosol"/>
    <property type="evidence" value="ECO:0007669"/>
    <property type="project" value="UniProtKB-ARBA"/>
</dbReference>
<evidence type="ECO:0000259" key="5">
    <source>
        <dbReference type="PROSITE" id="PS50245"/>
    </source>
</evidence>
<dbReference type="GO" id="GO:0007021">
    <property type="term" value="P:tubulin complex assembly"/>
    <property type="evidence" value="ECO:0007669"/>
    <property type="project" value="InterPro"/>
</dbReference>
<dbReference type="GO" id="GO:0051010">
    <property type="term" value="F:microtubule plus-end binding"/>
    <property type="evidence" value="ECO:0007669"/>
    <property type="project" value="TreeGrafter"/>
</dbReference>
<reference evidence="7" key="2">
    <citation type="submission" date="2015-01" db="EMBL/GenBank/DDBJ databases">
        <title>Evolutionary Origins and Diversification of the Mycorrhizal Mutualists.</title>
        <authorList>
            <consortium name="DOE Joint Genome Institute"/>
            <consortium name="Mycorrhizal Genomics Consortium"/>
            <person name="Kohler A."/>
            <person name="Kuo A."/>
            <person name="Nagy L.G."/>
            <person name="Floudas D."/>
            <person name="Copeland A."/>
            <person name="Barry K.W."/>
            <person name="Cichocki N."/>
            <person name="Veneault-Fourrey C."/>
            <person name="LaButti K."/>
            <person name="Lindquist E.A."/>
            <person name="Lipzen A."/>
            <person name="Lundell T."/>
            <person name="Morin E."/>
            <person name="Murat C."/>
            <person name="Riley R."/>
            <person name="Ohm R."/>
            <person name="Sun H."/>
            <person name="Tunlid A."/>
            <person name="Henrissat B."/>
            <person name="Grigoriev I.V."/>
            <person name="Hibbett D.S."/>
            <person name="Martin F."/>
        </authorList>
    </citation>
    <scope>NUCLEOTIDE SEQUENCE [LARGE SCALE GENOMIC DNA]</scope>
    <source>
        <strain evidence="7">F 1598</strain>
    </source>
</reference>
<proteinExistence type="inferred from homology"/>
<dbReference type="Proteomes" id="UP000054166">
    <property type="component" value="Unassembled WGS sequence"/>
</dbReference>
<dbReference type="EMBL" id="KN832973">
    <property type="protein sequence ID" value="KIM90197.1"/>
    <property type="molecule type" value="Genomic_DNA"/>
</dbReference>
<dbReference type="GO" id="GO:0005938">
    <property type="term" value="C:cell cortex"/>
    <property type="evidence" value="ECO:0007669"/>
    <property type="project" value="TreeGrafter"/>
</dbReference>
<comment type="similarity">
    <text evidence="4">Belongs to the TBCB family.</text>
</comment>
<dbReference type="Pfam" id="PF14560">
    <property type="entry name" value="Ubiquitin_2"/>
    <property type="match status" value="1"/>
</dbReference>
<dbReference type="InParanoid" id="A0A0C3CKK6"/>
<dbReference type="STRING" id="765440.A0A0C3CKK6"/>
<dbReference type="SMART" id="SM01052">
    <property type="entry name" value="CAP_GLY"/>
    <property type="match status" value="1"/>
</dbReference>
<dbReference type="SUPFAM" id="SSF54236">
    <property type="entry name" value="Ubiquitin-like"/>
    <property type="match status" value="1"/>
</dbReference>
<dbReference type="GO" id="GO:0005634">
    <property type="term" value="C:nucleus"/>
    <property type="evidence" value="ECO:0007669"/>
    <property type="project" value="TreeGrafter"/>
</dbReference>
<dbReference type="AlphaFoldDB" id="A0A0C3CKK6"/>
<dbReference type="InterPro" id="IPR036859">
    <property type="entry name" value="CAP-Gly_dom_sf"/>
</dbReference>
<keyword evidence="3" id="KW-0143">Chaperone</keyword>
<dbReference type="InterPro" id="IPR045172">
    <property type="entry name" value="TBCB_Ubl"/>
</dbReference>
<dbReference type="OrthoDB" id="5295208at2759"/>
<name>A0A0C3CKK6_PILCF</name>
<dbReference type="FunCoup" id="A0A0C3CKK6">
    <property type="interactions" value="375"/>
</dbReference>
<evidence type="ECO:0000256" key="2">
    <source>
        <dbReference type="ARBA" id="ARBA00022490"/>
    </source>
</evidence>
<dbReference type="InterPro" id="IPR000626">
    <property type="entry name" value="Ubiquitin-like_dom"/>
</dbReference>
<dbReference type="PROSITE" id="PS00845">
    <property type="entry name" value="CAP_GLY_1"/>
    <property type="match status" value="1"/>
</dbReference>
<dbReference type="Gene3D" id="3.10.20.90">
    <property type="entry name" value="Phosphatidylinositol 3-kinase Catalytic Subunit, Chain A, domain 1"/>
    <property type="match status" value="1"/>
</dbReference>
<gene>
    <name evidence="6" type="ORF">PILCRDRAFT_811919</name>
</gene>
<comment type="subcellular location">
    <subcellularLocation>
        <location evidence="1">Cytoplasm</location>
    </subcellularLocation>
</comment>
<organism evidence="6 7">
    <name type="scientific">Piloderma croceum (strain F 1598)</name>
    <dbReference type="NCBI Taxonomy" id="765440"/>
    <lineage>
        <taxon>Eukaryota</taxon>
        <taxon>Fungi</taxon>
        <taxon>Dikarya</taxon>
        <taxon>Basidiomycota</taxon>
        <taxon>Agaricomycotina</taxon>
        <taxon>Agaricomycetes</taxon>
        <taxon>Agaricomycetidae</taxon>
        <taxon>Atheliales</taxon>
        <taxon>Atheliaceae</taxon>
        <taxon>Piloderma</taxon>
    </lineage>
</organism>
<dbReference type="Gene3D" id="2.30.30.190">
    <property type="entry name" value="CAP Gly-rich-like domain"/>
    <property type="match status" value="1"/>
</dbReference>
<dbReference type="SUPFAM" id="SSF74924">
    <property type="entry name" value="Cap-Gly domain"/>
    <property type="match status" value="1"/>
</dbReference>
<sequence>MSTTLKVFVVSPDTHSERRFDAHTTIGQLKEKLELITGIPVHNQTITLLNSESDTEAIASLGDDSKALGFYGVRDFQVLKIADTNPSISFTGQLTDVSQVDKFDLTPEEYAQRQDTVLAYKQRNKIGRFAPPGESQLSEAPHQVDISIGSRCQVESSEAGLNKRGTVRFFGKTKFAKGEGVWVGIEYDEPMGKNDGSIQGERYFTCRPNYGVFVRPDKVQIGDFPVEEIDLDDEEM</sequence>
<protein>
    <recommendedName>
        <fullName evidence="5">CAP-Gly domain-containing protein</fullName>
    </recommendedName>
</protein>
<keyword evidence="7" id="KW-1185">Reference proteome</keyword>
<dbReference type="GO" id="GO:0007023">
    <property type="term" value="P:post-chaperonin tubulin folding pathway"/>
    <property type="evidence" value="ECO:0007669"/>
    <property type="project" value="InterPro"/>
</dbReference>
<evidence type="ECO:0000313" key="7">
    <source>
        <dbReference type="Proteomes" id="UP000054166"/>
    </source>
</evidence>
<feature type="domain" description="CAP-Gly" evidence="5">
    <location>
        <begin position="179"/>
        <end position="215"/>
    </location>
</feature>
<evidence type="ECO:0000256" key="3">
    <source>
        <dbReference type="ARBA" id="ARBA00023186"/>
    </source>
</evidence>
<evidence type="ECO:0000313" key="6">
    <source>
        <dbReference type="EMBL" id="KIM90197.1"/>
    </source>
</evidence>
<keyword evidence="2" id="KW-0963">Cytoplasm</keyword>
<dbReference type="Pfam" id="PF01302">
    <property type="entry name" value="CAP_GLY"/>
    <property type="match status" value="1"/>
</dbReference>
<dbReference type="PANTHER" id="PTHR18916:SF85">
    <property type="entry name" value="TUBULIN-FOLDING COFACTOR B"/>
    <property type="match status" value="1"/>
</dbReference>
<accession>A0A0C3CKK6</accession>
<dbReference type="CDD" id="cd01789">
    <property type="entry name" value="Ubl_TBCB"/>
    <property type="match status" value="1"/>
</dbReference>